<evidence type="ECO:0000256" key="4">
    <source>
        <dbReference type="ARBA" id="ARBA00022989"/>
    </source>
</evidence>
<name>A0A6P7K6K4_9TELE</name>
<feature type="disulfide bond" evidence="7">
    <location>
        <begin position="286"/>
        <end position="295"/>
    </location>
</feature>
<keyword evidence="6" id="KW-0915">Sodium</keyword>
<comment type="subcellular location">
    <subcellularLocation>
        <location evidence="1">Membrane</location>
        <topology evidence="1">Multi-pass membrane protein</topology>
    </subcellularLocation>
</comment>
<feature type="binding site" evidence="6">
    <location>
        <position position="524"/>
    </location>
    <ligand>
        <name>Na(+)</name>
        <dbReference type="ChEBI" id="CHEBI:29101"/>
        <label>1</label>
    </ligand>
</feature>
<evidence type="ECO:0000256" key="5">
    <source>
        <dbReference type="ARBA" id="ARBA00023136"/>
    </source>
</evidence>
<dbReference type="AlphaFoldDB" id="A0A6P7K6K4"/>
<feature type="transmembrane region" description="Helical" evidence="10">
    <location>
        <begin position="453"/>
        <end position="478"/>
    </location>
</feature>
<evidence type="ECO:0000256" key="2">
    <source>
        <dbReference type="ARBA" id="ARBA00022448"/>
    </source>
</evidence>
<dbReference type="PANTHER" id="PTHR11616">
    <property type="entry name" value="SODIUM/CHLORIDE DEPENDENT TRANSPORTER"/>
    <property type="match status" value="1"/>
</dbReference>
<feature type="binding site" evidence="6">
    <location>
        <position position="427"/>
    </location>
    <ligand>
        <name>Na(+)</name>
        <dbReference type="ChEBI" id="CHEBI:29101"/>
        <label>1</label>
    </ligand>
</feature>
<dbReference type="GO" id="GO:0005886">
    <property type="term" value="C:plasma membrane"/>
    <property type="evidence" value="ECO:0007669"/>
    <property type="project" value="TreeGrafter"/>
</dbReference>
<dbReference type="PROSITE" id="PS00610">
    <property type="entry name" value="NA_NEUROTRAN_SYMP_1"/>
    <property type="match status" value="1"/>
</dbReference>
<evidence type="ECO:0000313" key="12">
    <source>
        <dbReference type="RefSeq" id="XP_028283226.1"/>
    </source>
</evidence>
<feature type="binding site" evidence="6">
    <location>
        <position position="181"/>
    </location>
    <ligand>
        <name>Na(+)</name>
        <dbReference type="ChEBI" id="CHEBI:29101"/>
        <label>1</label>
    </ligand>
</feature>
<feature type="binding site" evidence="6">
    <location>
        <position position="459"/>
    </location>
    <ligand>
        <name>Na(+)</name>
        <dbReference type="ChEBI" id="CHEBI:29101"/>
        <label>1</label>
    </ligand>
</feature>
<dbReference type="PRINTS" id="PR00176">
    <property type="entry name" value="NANEUSMPORT"/>
</dbReference>
<feature type="binding site" evidence="6">
    <location>
        <position position="188"/>
    </location>
    <ligand>
        <name>Na(+)</name>
        <dbReference type="ChEBI" id="CHEBI:29101"/>
        <label>1</label>
    </ligand>
</feature>
<keyword evidence="3 8" id="KW-0812">Transmembrane</keyword>
<evidence type="ECO:0000256" key="10">
    <source>
        <dbReference type="SAM" id="Phobius"/>
    </source>
</evidence>
<dbReference type="OrthoDB" id="6581954at2759"/>
<dbReference type="GO" id="GO:0046872">
    <property type="term" value="F:metal ion binding"/>
    <property type="evidence" value="ECO:0007669"/>
    <property type="project" value="UniProtKB-KW"/>
</dbReference>
<feature type="transmembrane region" description="Helical" evidence="10">
    <location>
        <begin position="175"/>
        <end position="192"/>
    </location>
</feature>
<evidence type="ECO:0000256" key="9">
    <source>
        <dbReference type="SAM" id="MobiDB-lite"/>
    </source>
</evidence>
<feature type="transmembrane region" description="Helical" evidence="10">
    <location>
        <begin position="556"/>
        <end position="580"/>
    </location>
</feature>
<keyword evidence="5 10" id="KW-0472">Membrane</keyword>
<comment type="similarity">
    <text evidence="8">Belongs to the sodium:neurotransmitter symporter (SNF) (TC 2.A.22) family.</text>
</comment>
<sequence>MASRDCRQDLIEKGKSFSTVKVYLAAISACHVGFDGKSVGRHSLVCQFMKGARRKLPVSRSLTPSWDLPTVLDALSGPPYEPLDQVDLKVLSLKAALLLALASAKRRFSHWIVEAIALAYTTKGLQPPAGLRAHSTRGLAASWQQQQEKMNREERREALQKQAEHRGQWASKTEYVLVTAGHVVGLGNLWRFPYLCYKNGGGAFLVPYGLLIMLCGIPLFLLESSYGQYTQEGFITCWRKLCPLAKGFGYASLVMRLYDFTYIIVQTWALFYLVFSFRSQLPWASCQNTWNTADCVELQISDSPSTNMTNQTISTNRTTAAIEFWERRMLAMSGGIEDLGTVSWELALCLLVCWMFCYFSIFKGVRSSGKVVYFTATFPYVMLLVLLIRGLTLPGAWKGIYFYLYPDLNRLANLRVWVEAGSQICFSFSVTTGTLIVLSSYNKYNNDCYRDCFWICLLNSGTSFISGFVVFSVLGFMAEKQGVSVDTVTESGPGLAFIAYPQAAAMMPLSHLWTVCFFLMLIVLAVDTHFVSVESCITSVSDLFPKLFHKPRRHEMFALIICIIFFFIHLMLVTKGGIYIFQLIDYYGSTRACHYCMALCECLALTCGLGADRFINIIEDMTGHRPPVYFKVCWKYIIPVLSLAAFIFYVVDYKHLKINDWYIYPDWAYALGWTMTLSSVLMVPLWAAVQMCLTAGTFRQVSARGGS</sequence>
<dbReference type="SUPFAM" id="SSF161070">
    <property type="entry name" value="SNF-like"/>
    <property type="match status" value="1"/>
</dbReference>
<feature type="transmembrane region" description="Helical" evidence="10">
    <location>
        <begin position="342"/>
        <end position="359"/>
    </location>
</feature>
<proteinExistence type="inferred from homology"/>
<organism evidence="11 12">
    <name type="scientific">Parambassis ranga</name>
    <name type="common">Indian glassy fish</name>
    <dbReference type="NCBI Taxonomy" id="210632"/>
    <lineage>
        <taxon>Eukaryota</taxon>
        <taxon>Metazoa</taxon>
        <taxon>Chordata</taxon>
        <taxon>Craniata</taxon>
        <taxon>Vertebrata</taxon>
        <taxon>Euteleostomi</taxon>
        <taxon>Actinopterygii</taxon>
        <taxon>Neopterygii</taxon>
        <taxon>Teleostei</taxon>
        <taxon>Neoteleostei</taxon>
        <taxon>Acanthomorphata</taxon>
        <taxon>Ovalentaria</taxon>
        <taxon>Ambassidae</taxon>
        <taxon>Parambassis</taxon>
    </lineage>
</organism>
<accession>A0A6P7K6K4</accession>
<keyword evidence="6" id="KW-0479">Metal-binding</keyword>
<reference evidence="12" key="1">
    <citation type="submission" date="2025-08" db="UniProtKB">
        <authorList>
            <consortium name="RefSeq"/>
        </authorList>
    </citation>
    <scope>IDENTIFICATION</scope>
</reference>
<dbReference type="SUPFAM" id="SSF47823">
    <property type="entry name" value="lambda integrase-like, N-terminal domain"/>
    <property type="match status" value="1"/>
</dbReference>
<evidence type="ECO:0000313" key="11">
    <source>
        <dbReference type="Proteomes" id="UP000515145"/>
    </source>
</evidence>
<keyword evidence="8" id="KW-0769">Symport</keyword>
<dbReference type="GO" id="GO:0005332">
    <property type="term" value="F:gamma-aminobutyric acid:sodium:chloride symporter activity"/>
    <property type="evidence" value="ECO:0007669"/>
    <property type="project" value="TreeGrafter"/>
</dbReference>
<dbReference type="GeneID" id="114449617"/>
<feature type="compositionally biased region" description="Basic and acidic residues" evidence="9">
    <location>
        <begin position="149"/>
        <end position="165"/>
    </location>
</feature>
<dbReference type="InParanoid" id="A0A6P7K6K4"/>
<feature type="transmembrane region" description="Helical" evidence="10">
    <location>
        <begin position="371"/>
        <end position="397"/>
    </location>
</feature>
<feature type="transmembrane region" description="Helical" evidence="10">
    <location>
        <begin position="671"/>
        <end position="689"/>
    </location>
</feature>
<feature type="binding site" evidence="6">
    <location>
        <position position="184"/>
    </location>
    <ligand>
        <name>Na(+)</name>
        <dbReference type="ChEBI" id="CHEBI:29101"/>
        <label>1</label>
    </ligand>
</feature>
<feature type="transmembrane region" description="Helical" evidence="10">
    <location>
        <begin position="417"/>
        <end position="441"/>
    </location>
</feature>
<keyword evidence="2 8" id="KW-0813">Transport</keyword>
<dbReference type="InterPro" id="IPR000175">
    <property type="entry name" value="Na/ntran_symport"/>
</dbReference>
<protein>
    <recommendedName>
        <fullName evidence="8">Transporter</fullName>
    </recommendedName>
</protein>
<dbReference type="GO" id="GO:0042995">
    <property type="term" value="C:cell projection"/>
    <property type="evidence" value="ECO:0007669"/>
    <property type="project" value="TreeGrafter"/>
</dbReference>
<evidence type="ECO:0000256" key="1">
    <source>
        <dbReference type="ARBA" id="ARBA00004141"/>
    </source>
</evidence>
<feature type="transmembrane region" description="Helical" evidence="10">
    <location>
        <begin position="632"/>
        <end position="651"/>
    </location>
</feature>
<feature type="transmembrane region" description="Helical" evidence="10">
    <location>
        <begin position="257"/>
        <end position="275"/>
    </location>
</feature>
<feature type="transmembrane region" description="Helical" evidence="10">
    <location>
        <begin position="592"/>
        <end position="611"/>
    </location>
</feature>
<keyword evidence="7" id="KW-1015">Disulfide bond</keyword>
<feature type="binding site" evidence="6">
    <location>
        <position position="527"/>
    </location>
    <ligand>
        <name>Na(+)</name>
        <dbReference type="ChEBI" id="CHEBI:29101"/>
        <label>1</label>
    </ligand>
</feature>
<dbReference type="PANTHER" id="PTHR11616:SF237">
    <property type="entry name" value="TRANSPORTER"/>
    <property type="match status" value="1"/>
</dbReference>
<dbReference type="Proteomes" id="UP000515145">
    <property type="component" value="Chromosome 17"/>
</dbReference>
<dbReference type="RefSeq" id="XP_028283226.1">
    <property type="nucleotide sequence ID" value="XM_028427425.1"/>
</dbReference>
<feature type="region of interest" description="Disordered" evidence="9">
    <location>
        <begin position="142"/>
        <end position="165"/>
    </location>
</feature>
<evidence type="ECO:0000256" key="6">
    <source>
        <dbReference type="PIRSR" id="PIRSR600175-1"/>
    </source>
</evidence>
<gene>
    <name evidence="12" type="primary">LOC114449617</name>
</gene>
<dbReference type="InterPro" id="IPR037272">
    <property type="entry name" value="SNS_sf"/>
</dbReference>
<dbReference type="PROSITE" id="PS50267">
    <property type="entry name" value="NA_NEUROTRAN_SYMP_3"/>
    <property type="match status" value="1"/>
</dbReference>
<keyword evidence="4 10" id="KW-1133">Transmembrane helix</keyword>
<feature type="transmembrane region" description="Helical" evidence="10">
    <location>
        <begin position="498"/>
        <end position="526"/>
    </location>
</feature>
<dbReference type="Pfam" id="PF00209">
    <property type="entry name" value="SNF"/>
    <property type="match status" value="1"/>
</dbReference>
<evidence type="ECO:0000256" key="8">
    <source>
        <dbReference type="RuleBase" id="RU003732"/>
    </source>
</evidence>
<evidence type="ECO:0000256" key="7">
    <source>
        <dbReference type="PIRSR" id="PIRSR600175-2"/>
    </source>
</evidence>
<keyword evidence="11" id="KW-1185">Reference proteome</keyword>
<evidence type="ECO:0000256" key="3">
    <source>
        <dbReference type="ARBA" id="ARBA00022692"/>
    </source>
</evidence>
<feature type="transmembrane region" description="Helical" evidence="10">
    <location>
        <begin position="204"/>
        <end position="222"/>
    </location>
</feature>